<proteinExistence type="predicted"/>
<dbReference type="AlphaFoldDB" id="A0A0U2X0M4"/>
<dbReference type="KEGG" id="prr:AT705_02660"/>
<sequence>MENYDSEQENNIFESQTPPDCDVLAAFSHAVNACMRRSTFTRAGLADRMNRALQVHEVKVNEGNLNRWFAPSQPTNMPIQYLPALLWALKSIEPLNILIEPIIYKAVNQHALMMQDVAQADLQIAELQKHKQRLLEQLSPKS</sequence>
<evidence type="ECO:0000313" key="2">
    <source>
        <dbReference type="Proteomes" id="UP000069015"/>
    </source>
</evidence>
<organism evidence="1 2">
    <name type="scientific">Pseudoalteromonas rubra</name>
    <dbReference type="NCBI Taxonomy" id="43658"/>
    <lineage>
        <taxon>Bacteria</taxon>
        <taxon>Pseudomonadati</taxon>
        <taxon>Pseudomonadota</taxon>
        <taxon>Gammaproteobacteria</taxon>
        <taxon>Alteromonadales</taxon>
        <taxon>Pseudoalteromonadaceae</taxon>
        <taxon>Pseudoalteromonas</taxon>
    </lineage>
</organism>
<dbReference type="EMBL" id="CP013611">
    <property type="protein sequence ID" value="ALU41924.1"/>
    <property type="molecule type" value="Genomic_DNA"/>
</dbReference>
<reference evidence="1 2" key="1">
    <citation type="submission" date="2015-12" db="EMBL/GenBank/DDBJ databases">
        <title>Complete genome sequence of Pseudoalteromonas rubra SCSIO 6842, harboring a conjugative plasmid.</title>
        <authorList>
            <person name="Li B."/>
            <person name="Wang X."/>
        </authorList>
    </citation>
    <scope>NUCLEOTIDE SEQUENCE [LARGE SCALE GENOMIC DNA]</scope>
    <source>
        <strain evidence="1 2">SCSIO 6842</strain>
    </source>
</reference>
<evidence type="ECO:0000313" key="1">
    <source>
        <dbReference type="EMBL" id="ALU41924.1"/>
    </source>
</evidence>
<protein>
    <submittedName>
        <fullName evidence="1">Uncharacterized protein</fullName>
    </submittedName>
</protein>
<accession>A0A0U2X0M4</accession>
<dbReference type="Proteomes" id="UP000069015">
    <property type="component" value="Chromosome 1"/>
</dbReference>
<name>A0A0U2X0M4_9GAMM</name>
<dbReference type="RefSeq" id="WP_058795372.1">
    <property type="nucleotide sequence ID" value="NZ_CP013611.1"/>
</dbReference>
<gene>
    <name evidence="1" type="ORF">AT705_02660</name>
</gene>